<gene>
    <name evidence="4" type="ORF">PbJCM13498_22830</name>
</gene>
<dbReference type="Pfam" id="PF00144">
    <property type="entry name" value="Beta-lactamase"/>
    <property type="match status" value="1"/>
</dbReference>
<feature type="domain" description="Peptidase S12 Pab87-related C-terminal" evidence="3">
    <location>
        <begin position="457"/>
        <end position="535"/>
    </location>
</feature>
<dbReference type="InterPro" id="IPR050491">
    <property type="entry name" value="AmpC-like"/>
</dbReference>
<evidence type="ECO:0000313" key="4">
    <source>
        <dbReference type="EMBL" id="GET33420.1"/>
    </source>
</evidence>
<evidence type="ECO:0000259" key="3">
    <source>
        <dbReference type="Pfam" id="PF11954"/>
    </source>
</evidence>
<organism evidence="4 5">
    <name type="scientific">Prolixibacter bellariivorans</name>
    <dbReference type="NCBI Taxonomy" id="314319"/>
    <lineage>
        <taxon>Bacteria</taxon>
        <taxon>Pseudomonadati</taxon>
        <taxon>Bacteroidota</taxon>
        <taxon>Bacteroidia</taxon>
        <taxon>Marinilabiliales</taxon>
        <taxon>Prolixibacteraceae</taxon>
        <taxon>Prolixibacter</taxon>
    </lineage>
</organism>
<dbReference type="InterPro" id="IPR021860">
    <property type="entry name" value="Peptidase_S12_Pab87-rel_C"/>
</dbReference>
<evidence type="ECO:0000259" key="2">
    <source>
        <dbReference type="Pfam" id="PF00144"/>
    </source>
</evidence>
<feature type="signal peptide" evidence="1">
    <location>
        <begin position="1"/>
        <end position="23"/>
    </location>
</feature>
<feature type="domain" description="Beta-lactamase-related" evidence="2">
    <location>
        <begin position="43"/>
        <end position="339"/>
    </location>
</feature>
<keyword evidence="1" id="KW-0732">Signal</keyword>
<dbReference type="RefSeq" id="WP_082229553.1">
    <property type="nucleotide sequence ID" value="NZ_BLAX01000001.1"/>
</dbReference>
<protein>
    <recommendedName>
        <fullName evidence="6">Serine hydrolase</fullName>
    </recommendedName>
</protein>
<evidence type="ECO:0000313" key="5">
    <source>
        <dbReference type="Proteomes" id="UP000391834"/>
    </source>
</evidence>
<dbReference type="PANTHER" id="PTHR46825">
    <property type="entry name" value="D-ALANYL-D-ALANINE-CARBOXYPEPTIDASE/ENDOPEPTIDASE AMPH"/>
    <property type="match status" value="1"/>
</dbReference>
<dbReference type="OrthoDB" id="9793489at2"/>
<dbReference type="Gene3D" id="3.40.710.10">
    <property type="entry name" value="DD-peptidase/beta-lactamase superfamily"/>
    <property type="match status" value="1"/>
</dbReference>
<evidence type="ECO:0000256" key="1">
    <source>
        <dbReference type="SAM" id="SignalP"/>
    </source>
</evidence>
<dbReference type="Pfam" id="PF11954">
    <property type="entry name" value="DUF3471"/>
    <property type="match status" value="1"/>
</dbReference>
<keyword evidence="5" id="KW-1185">Reference proteome</keyword>
<reference evidence="4 5" key="1">
    <citation type="submission" date="2019-10" db="EMBL/GenBank/DDBJ databases">
        <title>Prolixibacter strains distinguished by the presence of nitrate reductase genes were adept at nitrate-dependent anaerobic corrosion of metallic iron and carbon steel.</title>
        <authorList>
            <person name="Iino T."/>
            <person name="Shono N."/>
            <person name="Ito K."/>
            <person name="Nakamura R."/>
            <person name="Sueoka K."/>
            <person name="Harayama S."/>
            <person name="Ohkuma M."/>
        </authorList>
    </citation>
    <scope>NUCLEOTIDE SEQUENCE [LARGE SCALE GENOMIC DNA]</scope>
    <source>
        <strain evidence="4 5">JCM 13498</strain>
    </source>
</reference>
<accession>A0A5M4AZW5</accession>
<dbReference type="SUPFAM" id="SSF56601">
    <property type="entry name" value="beta-lactamase/transpeptidase-like"/>
    <property type="match status" value="1"/>
</dbReference>
<dbReference type="InterPro" id="IPR012338">
    <property type="entry name" value="Beta-lactam/transpept-like"/>
</dbReference>
<dbReference type="AlphaFoldDB" id="A0A5M4AZW5"/>
<dbReference type="EMBL" id="BLAX01000001">
    <property type="protein sequence ID" value="GET33420.1"/>
    <property type="molecule type" value="Genomic_DNA"/>
</dbReference>
<proteinExistence type="predicted"/>
<dbReference type="InterPro" id="IPR001466">
    <property type="entry name" value="Beta-lactam-related"/>
</dbReference>
<name>A0A5M4AZW5_9BACT</name>
<comment type="caution">
    <text evidence="4">The sequence shown here is derived from an EMBL/GenBank/DDBJ whole genome shotgun (WGS) entry which is preliminary data.</text>
</comment>
<dbReference type="Proteomes" id="UP000391834">
    <property type="component" value="Unassembled WGS sequence"/>
</dbReference>
<dbReference type="PANTHER" id="PTHR46825:SF9">
    <property type="entry name" value="BETA-LACTAMASE-RELATED DOMAIN-CONTAINING PROTEIN"/>
    <property type="match status" value="1"/>
</dbReference>
<sequence length="547" mass="62653">MNYLKKTLYILILFSGLSTTAHAQKLEKQFDKMLEKEFPPSGPGATALVAIHGKIIYQKAFGMANLELGVKTEPEMVYEIGSITKQFTAVSILMLMEQGKLNLDDDITKFIKDYPTHGYHISIHHLLTHTSGIKSYTSMKNWFSVWRKDFKPKEFIDFFKNEPMDFAPGEEWRYNNSAYFILGYIIEKVSGQTYEQFVKSNIFEPLGMHHTFYGSHSKIIKNRAYGYQKRGDYKNADYLSFTQPYAAGALMSTVEDLLIWNRAIRSNKLVKKESIDLAFTNYELNNGKKINYGYGWGLNDINGSPTIEHSGGIFGYATNSIYLPNEDVFVAVFSNCDCHDPGQVSTRMAALAINKPYPTQKDAIAVDNEYLKKLVGVYEFEDHTTRIITLHDNNLYSQRTGSSKKRLYPIKRNTFFFENSLSKIQFQEEGNQMEASFSNRINKTKGIKTDKPIPLHNEIQVSPEILKRYIGVYEIRPGFNISVTFENGKLMTQATGRQKFQVYPESETKFFPKVFDAEIEFIENDSGNIDSFIIYKGGQKIIGKKKS</sequence>
<feature type="chain" id="PRO_5024312467" description="Serine hydrolase" evidence="1">
    <location>
        <begin position="24"/>
        <end position="547"/>
    </location>
</feature>
<evidence type="ECO:0008006" key="6">
    <source>
        <dbReference type="Google" id="ProtNLM"/>
    </source>
</evidence>